<protein>
    <recommendedName>
        <fullName evidence="13">Oleosin</fullName>
    </recommendedName>
</protein>
<feature type="transmembrane region" description="Helical" evidence="10">
    <location>
        <begin position="73"/>
        <end position="106"/>
    </location>
</feature>
<evidence type="ECO:0000256" key="5">
    <source>
        <dbReference type="ARBA" id="ARBA00022677"/>
    </source>
</evidence>
<dbReference type="PANTHER" id="PTHR33203">
    <property type="entry name" value="OLEOSIN"/>
    <property type="match status" value="1"/>
</dbReference>
<feature type="region of interest" description="Disordered" evidence="9">
    <location>
        <begin position="1"/>
        <end position="25"/>
    </location>
</feature>
<evidence type="ECO:0000256" key="4">
    <source>
        <dbReference type="ARBA" id="ARBA00010858"/>
    </source>
</evidence>
<keyword evidence="5" id="KW-0551">Lipid droplet</keyword>
<evidence type="ECO:0008006" key="13">
    <source>
        <dbReference type="Google" id="ProtNLM"/>
    </source>
</evidence>
<evidence type="ECO:0000256" key="6">
    <source>
        <dbReference type="ARBA" id="ARBA00022692"/>
    </source>
</evidence>
<evidence type="ECO:0000256" key="3">
    <source>
        <dbReference type="ARBA" id="ARBA00004502"/>
    </source>
</evidence>
<proteinExistence type="inferred from homology"/>
<keyword evidence="8 10" id="KW-0472">Membrane</keyword>
<evidence type="ECO:0000256" key="10">
    <source>
        <dbReference type="SAM" id="Phobius"/>
    </source>
</evidence>
<evidence type="ECO:0000256" key="1">
    <source>
        <dbReference type="ARBA" id="ARBA00002582"/>
    </source>
</evidence>
<gene>
    <name evidence="11" type="ORF">ILEXP_LOCUS30583</name>
</gene>
<evidence type="ECO:0000256" key="9">
    <source>
        <dbReference type="SAM" id="MobiDB-lite"/>
    </source>
</evidence>
<evidence type="ECO:0000256" key="2">
    <source>
        <dbReference type="ARBA" id="ARBA00004141"/>
    </source>
</evidence>
<evidence type="ECO:0000313" key="12">
    <source>
        <dbReference type="Proteomes" id="UP001642360"/>
    </source>
</evidence>
<keyword evidence="7 10" id="KW-1133">Transmembrane helix</keyword>
<accession>A0ABC8SX47</accession>
<dbReference type="InterPro" id="IPR000136">
    <property type="entry name" value="Oleosin"/>
</dbReference>
<comment type="similarity">
    <text evidence="4">Belongs to the oleosin family.</text>
</comment>
<dbReference type="Proteomes" id="UP001642360">
    <property type="component" value="Unassembled WGS sequence"/>
</dbReference>
<dbReference type="Pfam" id="PF01277">
    <property type="entry name" value="Oleosin"/>
    <property type="match status" value="1"/>
</dbReference>
<dbReference type="PANTHER" id="PTHR33203:SF63">
    <property type="entry name" value="OLEOSIN 18.2 KDA"/>
    <property type="match status" value="1"/>
</dbReference>
<dbReference type="EMBL" id="CAUOFW020003725">
    <property type="protein sequence ID" value="CAK9161766.1"/>
    <property type="molecule type" value="Genomic_DNA"/>
</dbReference>
<comment type="function">
    <text evidence="1">May have a structural role to stabilize the lipid body during desiccation of the seed by preventing coalescence of the oil. Probably interacts with both lipid and phospholipid moieties of lipid bodies. May also provide recognition signals for specific lipase anchorage in lipolysis during seedling growth.</text>
</comment>
<organism evidence="11 12">
    <name type="scientific">Ilex paraguariensis</name>
    <name type="common">yerba mate</name>
    <dbReference type="NCBI Taxonomy" id="185542"/>
    <lineage>
        <taxon>Eukaryota</taxon>
        <taxon>Viridiplantae</taxon>
        <taxon>Streptophyta</taxon>
        <taxon>Embryophyta</taxon>
        <taxon>Tracheophyta</taxon>
        <taxon>Spermatophyta</taxon>
        <taxon>Magnoliopsida</taxon>
        <taxon>eudicotyledons</taxon>
        <taxon>Gunneridae</taxon>
        <taxon>Pentapetalae</taxon>
        <taxon>asterids</taxon>
        <taxon>campanulids</taxon>
        <taxon>Aquifoliales</taxon>
        <taxon>Aquifoliaceae</taxon>
        <taxon>Ilex</taxon>
    </lineage>
</organism>
<feature type="region of interest" description="Disordered" evidence="9">
    <location>
        <begin position="128"/>
        <end position="154"/>
    </location>
</feature>
<dbReference type="GO" id="GO:0048608">
    <property type="term" value="P:reproductive structure development"/>
    <property type="evidence" value="ECO:0007669"/>
    <property type="project" value="UniProtKB-ARBA"/>
</dbReference>
<keyword evidence="6 10" id="KW-0812">Transmembrane</keyword>
<comment type="caution">
    <text evidence="11">The sequence shown here is derived from an EMBL/GenBank/DDBJ whole genome shotgun (WGS) entry which is preliminary data.</text>
</comment>
<name>A0ABC8SX47_9AQUA</name>
<evidence type="ECO:0000256" key="8">
    <source>
        <dbReference type="ARBA" id="ARBA00023136"/>
    </source>
</evidence>
<dbReference type="GO" id="GO:0009791">
    <property type="term" value="P:post-embryonic development"/>
    <property type="evidence" value="ECO:0007669"/>
    <property type="project" value="UniProtKB-ARBA"/>
</dbReference>
<sequence>MADRDRPQPHHIQIRPQSQYARPQKGPSASKVLAVITLLPVGGTLLGLSGVTLVGTLIFLAVTTPLFVIFSPVLVPATITLGLVVIAFLTSGALGLTGLSSLTWVLKYFRQAGGSMPEQLNHAKRRMQDVTGPGPMDQTIQNKGQEVGKEARRT</sequence>
<evidence type="ECO:0000313" key="11">
    <source>
        <dbReference type="EMBL" id="CAK9161766.1"/>
    </source>
</evidence>
<feature type="transmembrane region" description="Helical" evidence="10">
    <location>
        <begin position="32"/>
        <end position="61"/>
    </location>
</feature>
<evidence type="ECO:0000256" key="7">
    <source>
        <dbReference type="ARBA" id="ARBA00022989"/>
    </source>
</evidence>
<reference evidence="11 12" key="1">
    <citation type="submission" date="2024-02" db="EMBL/GenBank/DDBJ databases">
        <authorList>
            <person name="Vignale AGUSTIN F."/>
            <person name="Sosa J E."/>
            <person name="Modenutti C."/>
        </authorList>
    </citation>
    <scope>NUCLEOTIDE SEQUENCE [LARGE SCALE GENOMIC DNA]</scope>
</reference>
<dbReference type="GO" id="GO:0005811">
    <property type="term" value="C:lipid droplet"/>
    <property type="evidence" value="ECO:0007669"/>
    <property type="project" value="UniProtKB-SubCell"/>
</dbReference>
<dbReference type="GO" id="GO:0016020">
    <property type="term" value="C:membrane"/>
    <property type="evidence" value="ECO:0007669"/>
    <property type="project" value="UniProtKB-SubCell"/>
</dbReference>
<comment type="subcellular location">
    <subcellularLocation>
        <location evidence="3">Lipid droplet</location>
    </subcellularLocation>
    <subcellularLocation>
        <location evidence="2">Membrane</location>
        <topology evidence="2">Multi-pass membrane protein</topology>
    </subcellularLocation>
</comment>
<dbReference type="AlphaFoldDB" id="A0ABC8SX47"/>
<keyword evidence="12" id="KW-1185">Reference proteome</keyword>